<dbReference type="RefSeq" id="WP_308429646.1">
    <property type="nucleotide sequence ID" value="NZ_BMYN01000010.1"/>
</dbReference>
<sequence length="157" mass="17574">MQILRLRDVIHTTGLGRSSIYKFSGRGLFPRPITLGGMSVGWRADRIDRWIVERIRERDSVAGNAEHTTPWAVTIGKEGEGQTGLRVLRIKQVMELTGLARATVYKYIHERNFPLPVSLVGASVGWVRAEIEYWLASCAEDSSDELLNESEAFSEAA</sequence>
<evidence type="ECO:0000313" key="1">
    <source>
        <dbReference type="EMBL" id="SFJ14430.1"/>
    </source>
</evidence>
<gene>
    <name evidence="1" type="ORF">SAMN05216429_10132</name>
</gene>
<dbReference type="PANTHER" id="PTHR36154:SF1">
    <property type="entry name" value="DNA-BINDING TRANSCRIPTIONAL ACTIVATOR ALPA"/>
    <property type="match status" value="1"/>
</dbReference>
<name>A0A1I3NZH6_9GAMM</name>
<dbReference type="SUPFAM" id="SSF46955">
    <property type="entry name" value="Putative DNA-binding domain"/>
    <property type="match status" value="1"/>
</dbReference>
<dbReference type="PANTHER" id="PTHR36154">
    <property type="entry name" value="DNA-BINDING TRANSCRIPTIONAL ACTIVATOR ALPA"/>
    <property type="match status" value="1"/>
</dbReference>
<dbReference type="GO" id="GO:0003677">
    <property type="term" value="F:DNA binding"/>
    <property type="evidence" value="ECO:0007669"/>
    <property type="project" value="UniProtKB-KW"/>
</dbReference>
<dbReference type="AlphaFoldDB" id="A0A1I3NZH6"/>
<proteinExistence type="predicted"/>
<reference evidence="1 2" key="1">
    <citation type="submission" date="2016-10" db="EMBL/GenBank/DDBJ databases">
        <authorList>
            <person name="de Groot N.N."/>
        </authorList>
    </citation>
    <scope>NUCLEOTIDE SEQUENCE [LARGE SCALE GENOMIC DNA]</scope>
    <source>
        <strain evidence="1 2">IBRC-M 10445</strain>
    </source>
</reference>
<dbReference type="InterPro" id="IPR052931">
    <property type="entry name" value="Prophage_regulatory_activator"/>
</dbReference>
<dbReference type="InterPro" id="IPR009061">
    <property type="entry name" value="DNA-bd_dom_put_sf"/>
</dbReference>
<dbReference type="Proteomes" id="UP000199445">
    <property type="component" value="Unassembled WGS sequence"/>
</dbReference>
<dbReference type="EMBL" id="FOSC01000001">
    <property type="protein sequence ID" value="SFJ14430.1"/>
    <property type="molecule type" value="Genomic_DNA"/>
</dbReference>
<keyword evidence="1" id="KW-0238">DNA-binding</keyword>
<dbReference type="Gene3D" id="1.10.238.160">
    <property type="match status" value="2"/>
</dbReference>
<dbReference type="InterPro" id="IPR010260">
    <property type="entry name" value="AlpA"/>
</dbReference>
<accession>A0A1I3NZH6</accession>
<protein>
    <submittedName>
        <fullName evidence="1">Predicted DNA-binding transcriptional regulator AlpA</fullName>
    </submittedName>
</protein>
<evidence type="ECO:0000313" key="2">
    <source>
        <dbReference type="Proteomes" id="UP000199445"/>
    </source>
</evidence>
<dbReference type="Pfam" id="PF05930">
    <property type="entry name" value="Phage_AlpA"/>
    <property type="match status" value="2"/>
</dbReference>
<keyword evidence="2" id="KW-1185">Reference proteome</keyword>
<organism evidence="1 2">
    <name type="scientific">Marinobacter persicus</name>
    <dbReference type="NCBI Taxonomy" id="930118"/>
    <lineage>
        <taxon>Bacteria</taxon>
        <taxon>Pseudomonadati</taxon>
        <taxon>Pseudomonadota</taxon>
        <taxon>Gammaproteobacteria</taxon>
        <taxon>Pseudomonadales</taxon>
        <taxon>Marinobacteraceae</taxon>
        <taxon>Marinobacter</taxon>
    </lineage>
</organism>